<proteinExistence type="predicted"/>
<protein>
    <submittedName>
        <fullName evidence="4">Uncharacterized protein</fullName>
    </submittedName>
</protein>
<keyword evidence="3" id="KW-1133">Transmembrane helix</keyword>
<reference evidence="4" key="2">
    <citation type="submission" date="2020-05" db="UniProtKB">
        <authorList>
            <consortium name="EnsemblMetazoa"/>
        </authorList>
    </citation>
    <scope>IDENTIFICATION</scope>
    <source>
        <strain evidence="4">ACHKN1017</strain>
    </source>
</reference>
<dbReference type="InterPro" id="IPR003591">
    <property type="entry name" value="Leu-rich_rpt_typical-subtyp"/>
</dbReference>
<keyword evidence="2" id="KW-0677">Repeat</keyword>
<dbReference type="AlphaFoldDB" id="A0A182K7Q5"/>
<dbReference type="InterPro" id="IPR050541">
    <property type="entry name" value="LRR_TM_domain-containing"/>
</dbReference>
<evidence type="ECO:0000256" key="1">
    <source>
        <dbReference type="ARBA" id="ARBA00022614"/>
    </source>
</evidence>
<dbReference type="PROSITE" id="PS51450">
    <property type="entry name" value="LRR"/>
    <property type="match status" value="1"/>
</dbReference>
<name>A0A182K7Q5_9DIPT</name>
<dbReference type="Proteomes" id="UP000075881">
    <property type="component" value="Unassembled WGS sequence"/>
</dbReference>
<keyword evidence="3" id="KW-0812">Transmembrane</keyword>
<dbReference type="GO" id="GO:0005886">
    <property type="term" value="C:plasma membrane"/>
    <property type="evidence" value="ECO:0007669"/>
    <property type="project" value="TreeGrafter"/>
</dbReference>
<evidence type="ECO:0000313" key="4">
    <source>
        <dbReference type="EnsemblMetazoa" id="ACHR006790-PA"/>
    </source>
</evidence>
<dbReference type="EnsemblMetazoa" id="ACHR006790-RA">
    <property type="protein sequence ID" value="ACHR006790-PA"/>
    <property type="gene ID" value="ACHR006790"/>
</dbReference>
<evidence type="ECO:0000256" key="3">
    <source>
        <dbReference type="SAM" id="Phobius"/>
    </source>
</evidence>
<dbReference type="InterPro" id="IPR032675">
    <property type="entry name" value="LRR_dom_sf"/>
</dbReference>
<dbReference type="Pfam" id="PF13855">
    <property type="entry name" value="LRR_8"/>
    <property type="match status" value="1"/>
</dbReference>
<evidence type="ECO:0000313" key="5">
    <source>
        <dbReference type="Proteomes" id="UP000075881"/>
    </source>
</evidence>
<dbReference type="PANTHER" id="PTHR24369:SF211">
    <property type="entry name" value="LEUCINE-RICH REPEAT-CONTAINING PROTEIN 15-LIKE"/>
    <property type="match status" value="1"/>
</dbReference>
<dbReference type="PANTHER" id="PTHR24369">
    <property type="entry name" value="ANTIGEN BSP, PUTATIVE-RELATED"/>
    <property type="match status" value="1"/>
</dbReference>
<keyword evidence="5" id="KW-1185">Reference proteome</keyword>
<organism evidence="4 5">
    <name type="scientific">Anopheles christyi</name>
    <dbReference type="NCBI Taxonomy" id="43041"/>
    <lineage>
        <taxon>Eukaryota</taxon>
        <taxon>Metazoa</taxon>
        <taxon>Ecdysozoa</taxon>
        <taxon>Arthropoda</taxon>
        <taxon>Hexapoda</taxon>
        <taxon>Insecta</taxon>
        <taxon>Pterygota</taxon>
        <taxon>Neoptera</taxon>
        <taxon>Endopterygota</taxon>
        <taxon>Diptera</taxon>
        <taxon>Nematocera</taxon>
        <taxon>Culicoidea</taxon>
        <taxon>Culicidae</taxon>
        <taxon>Anophelinae</taxon>
        <taxon>Anopheles</taxon>
    </lineage>
</organism>
<evidence type="ECO:0000256" key="2">
    <source>
        <dbReference type="ARBA" id="ARBA00022737"/>
    </source>
</evidence>
<dbReference type="SUPFAM" id="SSF52058">
    <property type="entry name" value="L domain-like"/>
    <property type="match status" value="1"/>
</dbReference>
<reference evidence="5" key="1">
    <citation type="submission" date="2013-03" db="EMBL/GenBank/DDBJ databases">
        <title>The Genome Sequence of Anopheles christyi ACHKN1017.</title>
        <authorList>
            <consortium name="The Broad Institute Genomics Platform"/>
            <person name="Neafsey D.E."/>
            <person name="Besansky N."/>
            <person name="Walker B."/>
            <person name="Young S.K."/>
            <person name="Zeng Q."/>
            <person name="Gargeya S."/>
            <person name="Fitzgerald M."/>
            <person name="Haas B."/>
            <person name="Abouelleil A."/>
            <person name="Allen A.W."/>
            <person name="Alvarado L."/>
            <person name="Arachchi H.M."/>
            <person name="Berlin A.M."/>
            <person name="Chapman S.B."/>
            <person name="Gainer-Dewar J."/>
            <person name="Goldberg J."/>
            <person name="Griggs A."/>
            <person name="Gujja S."/>
            <person name="Hansen M."/>
            <person name="Howarth C."/>
            <person name="Imamovic A."/>
            <person name="Ireland A."/>
            <person name="Larimer J."/>
            <person name="McCowan C."/>
            <person name="Murphy C."/>
            <person name="Pearson M."/>
            <person name="Poon T.W."/>
            <person name="Priest M."/>
            <person name="Roberts A."/>
            <person name="Saif S."/>
            <person name="Shea T."/>
            <person name="Sisk P."/>
            <person name="Sykes S."/>
            <person name="Wortman J."/>
            <person name="Nusbaum C."/>
            <person name="Birren B."/>
        </authorList>
    </citation>
    <scope>NUCLEOTIDE SEQUENCE [LARGE SCALE GENOMIC DNA]</scope>
    <source>
        <strain evidence="5">ACHKN1017</strain>
    </source>
</reference>
<accession>A0A182K7Q5</accession>
<keyword evidence="3" id="KW-0472">Membrane</keyword>
<feature type="transmembrane region" description="Helical" evidence="3">
    <location>
        <begin position="87"/>
        <end position="105"/>
    </location>
</feature>
<sequence length="407" mass="45701">MADDGIMNTPLDRWTVRLNLAHPSVPGPNRKAINRPRIDGTTINVERTAKRDSVQKRPSHDRQTLEIDNNSKERSIMLTMVARYRDVISLPLVVLLVSAAFLQVYGRAVPHHRRRGERVGRLENATLTNATLSTMALVGGGELSLEGCKIDHFGPALFELLQRTDCLTLRGGYIPTVTFHSHTLDTLVIDATGLRTFDVAASPAALPYEKLRVLHITRTELDWLSSRFSLFVGLKRLDLSQNQLTHVDLDVLGAMQRLRDLDLSVNRIVRLDASPELQLPGLRNLWVSYNRLRSFGPFPGAFPALDTVRLIGNRWHCGWVDRARADIIRHGITAFGADYDCPGERQGGLCCFNDVPSVEQTTEWTMDVFWSTSKEEPAMIGGDLTLRETNRSTVPIEVRYGDVEIFL</sequence>
<dbReference type="VEuPathDB" id="VectorBase:ACHR006790"/>
<dbReference type="Gene3D" id="3.80.10.10">
    <property type="entry name" value="Ribonuclease Inhibitor"/>
    <property type="match status" value="1"/>
</dbReference>
<dbReference type="InterPro" id="IPR001611">
    <property type="entry name" value="Leu-rich_rpt"/>
</dbReference>
<keyword evidence="1" id="KW-0433">Leucine-rich repeat</keyword>
<dbReference type="SMART" id="SM00369">
    <property type="entry name" value="LRR_TYP"/>
    <property type="match status" value="3"/>
</dbReference>
<dbReference type="STRING" id="43041.A0A182K7Q5"/>